<feature type="transmembrane region" description="Helical" evidence="9">
    <location>
        <begin position="319"/>
        <end position="344"/>
    </location>
</feature>
<evidence type="ECO:0000256" key="2">
    <source>
        <dbReference type="ARBA" id="ARBA00004141"/>
    </source>
</evidence>
<feature type="transmembrane region" description="Helical" evidence="9">
    <location>
        <begin position="258"/>
        <end position="275"/>
    </location>
</feature>
<evidence type="ECO:0000256" key="3">
    <source>
        <dbReference type="ARBA" id="ARBA00012944"/>
    </source>
</evidence>
<feature type="transmembrane region" description="Helical" evidence="9">
    <location>
        <begin position="440"/>
        <end position="459"/>
    </location>
</feature>
<evidence type="ECO:0000256" key="7">
    <source>
        <dbReference type="ARBA" id="ARBA00031027"/>
    </source>
</evidence>
<feature type="transmembrane region" description="Helical" evidence="9">
    <location>
        <begin position="9"/>
        <end position="28"/>
    </location>
</feature>
<dbReference type="GO" id="GO:0008137">
    <property type="term" value="F:NADH dehydrogenase (ubiquinone) activity"/>
    <property type="evidence" value="ECO:0007669"/>
    <property type="project" value="UniProtKB-EC"/>
</dbReference>
<sequence length="540" mass="63614">MVEFKISMIFLYFMFILLIMMLFNSLFIEWEIYMNESLDFGFLMIFDWLSLTFLLFLLLISLSVVIYSKSYMFNDYFKSRFVILLSLFIISMIFLIISPNVLTLMLGWDGLGLVSFCLIAFYQNSKSLNASVVTFMFNRVGDSFIYLMMYFFIIVNSMNFVFFDMFFLNQIPLVCLFLACMTKSAQMPFSVWLPLAMAAPTPVSSLVHSSTLVTSGVFLLIRFNDFYLHPNFLFEILFILTLMMSSVSACLEKDLKKIIALSTLSQLSLMLLMLMEGFMEVCFLHLLIHAVFKCLLFLCSGLIIHSFNGEQDIRYMGNFVSFYPIFLCYLNISFLVLMGLPFLSAFYTKDFFLEIMNLNSYGNLLVMMSVYISILLTIVYSFGLMYKLNLFFFSYSSWVVIFKDSYVKFSLFLLLILSLFIGSLFMWMISLSLEFFCLSFYFKIIFYFFFMLGILLSYVNMKNLYFQSSMFIGEVLNMNYYMNIFFYNFYKFIEKGWAEVLIGPGIYKNYGVFTFFYSYSQANKLQFYLLLFIIMVMIYI</sequence>
<dbReference type="EMBL" id="DQ364229">
    <property type="protein sequence ID" value="ABC86660.1"/>
    <property type="molecule type" value="Genomic_DNA"/>
</dbReference>
<dbReference type="GO" id="GO:0016020">
    <property type="term" value="C:membrane"/>
    <property type="evidence" value="ECO:0007669"/>
    <property type="project" value="UniProtKB-SubCell"/>
</dbReference>
<evidence type="ECO:0000313" key="11">
    <source>
        <dbReference type="EMBL" id="ABC86660.1"/>
    </source>
</evidence>
<keyword evidence="4 9" id="KW-0812">Transmembrane</keyword>
<feature type="transmembrane region" description="Helical" evidence="9">
    <location>
        <begin position="232"/>
        <end position="251"/>
    </location>
</feature>
<dbReference type="InterPro" id="IPR001750">
    <property type="entry name" value="ND/Mrp_TM"/>
</dbReference>
<dbReference type="PRINTS" id="PR01434">
    <property type="entry name" value="NADHDHGNASE5"/>
</dbReference>
<dbReference type="GO" id="GO:0003954">
    <property type="term" value="F:NADH dehydrogenase activity"/>
    <property type="evidence" value="ECO:0007669"/>
    <property type="project" value="TreeGrafter"/>
</dbReference>
<feature type="transmembrane region" description="Helical" evidence="9">
    <location>
        <begin position="406"/>
        <end position="428"/>
    </location>
</feature>
<feature type="transmembrane region" description="Helical" evidence="9">
    <location>
        <begin position="48"/>
        <end position="67"/>
    </location>
</feature>
<evidence type="ECO:0000256" key="6">
    <source>
        <dbReference type="ARBA" id="ARBA00023136"/>
    </source>
</evidence>
<feature type="transmembrane region" description="Helical" evidence="9">
    <location>
        <begin position="364"/>
        <end position="386"/>
    </location>
</feature>
<dbReference type="PANTHER" id="PTHR42829">
    <property type="entry name" value="NADH-UBIQUINONE OXIDOREDUCTASE CHAIN 5"/>
    <property type="match status" value="1"/>
</dbReference>
<evidence type="ECO:0000259" key="10">
    <source>
        <dbReference type="Pfam" id="PF00361"/>
    </source>
</evidence>
<comment type="function">
    <text evidence="1">Core subunit of the mitochondrial membrane respiratory chain NADH dehydrogenase (Complex I) that is believed to belong to the minimal assembly required for catalysis. Complex I functions in the transfer of electrons from NADH to the respiratory chain. The immediate electron acceptor for the enzyme is believed to be ubiquinone.</text>
</comment>
<protein>
    <recommendedName>
        <fullName evidence="3">NADH:ubiquinone reductase (H(+)-translocating)</fullName>
        <ecNumber evidence="3">7.1.1.2</ecNumber>
    </recommendedName>
    <alternativeName>
        <fullName evidence="7">NADH dehydrogenase subunit 5</fullName>
    </alternativeName>
</protein>
<dbReference type="AlphaFoldDB" id="Q0QJ92"/>
<feature type="transmembrane region" description="Helical" evidence="9">
    <location>
        <begin position="103"/>
        <end position="122"/>
    </location>
</feature>
<dbReference type="EC" id="7.1.1.2" evidence="3"/>
<accession>Q0QJ92</accession>
<comment type="subcellular location">
    <subcellularLocation>
        <location evidence="2">Membrane</location>
        <topology evidence="2">Multi-pass membrane protein</topology>
    </subcellularLocation>
</comment>
<evidence type="ECO:0000256" key="4">
    <source>
        <dbReference type="ARBA" id="ARBA00022692"/>
    </source>
</evidence>
<reference evidence="11" key="1">
    <citation type="journal article" date="2006" name="Gene">
        <title>The mitochondrial genome of the entomophagous endoparasite Xenos vesparum (Insecta: Strepsiptera).</title>
        <authorList>
            <person name="Carapelli A."/>
            <person name="Vannini L."/>
            <person name="Nardi F."/>
            <person name="Boore J.L."/>
            <person name="Beani L."/>
            <person name="Dallai R."/>
            <person name="Frati F."/>
        </authorList>
    </citation>
    <scope>NUCLEOTIDE SEQUENCE</scope>
</reference>
<proteinExistence type="predicted"/>
<evidence type="ECO:0000256" key="8">
    <source>
        <dbReference type="ARBA" id="ARBA00049551"/>
    </source>
</evidence>
<feature type="domain" description="NADH:quinone oxidoreductase/Mrp antiporter transmembrane" evidence="10">
    <location>
        <begin position="98"/>
        <end position="370"/>
    </location>
</feature>
<evidence type="ECO:0000256" key="9">
    <source>
        <dbReference type="SAM" id="Phobius"/>
    </source>
</evidence>
<feature type="transmembrane region" description="Helical" evidence="9">
    <location>
        <begin position="79"/>
        <end position="97"/>
    </location>
</feature>
<geneLocation type="mitochondrion" evidence="11"/>
<keyword evidence="6 9" id="KW-0472">Membrane</keyword>
<organism evidence="11">
    <name type="scientific">Xenos vesparum</name>
    <dbReference type="NCBI Taxonomy" id="31928"/>
    <lineage>
        <taxon>Eukaryota</taxon>
        <taxon>Metazoa</taxon>
        <taxon>Ecdysozoa</taxon>
        <taxon>Arthropoda</taxon>
        <taxon>Hexapoda</taxon>
        <taxon>Insecta</taxon>
        <taxon>Pterygota</taxon>
        <taxon>Neoptera</taxon>
        <taxon>Endopterygota</taxon>
        <taxon>Strepsiptera</taxon>
        <taxon>Stylopidia</taxon>
        <taxon>Xenidae</taxon>
        <taxon>Xenos</taxon>
    </lineage>
</organism>
<name>Q0QJ92_9NEOP</name>
<feature type="transmembrane region" description="Helical" evidence="9">
    <location>
        <begin position="471"/>
        <end position="490"/>
    </location>
</feature>
<evidence type="ECO:0000256" key="1">
    <source>
        <dbReference type="ARBA" id="ARBA00003257"/>
    </source>
</evidence>
<keyword evidence="5 9" id="KW-1133">Transmembrane helix</keyword>
<dbReference type="PANTHER" id="PTHR42829:SF2">
    <property type="entry name" value="NADH-UBIQUINONE OXIDOREDUCTASE CHAIN 5"/>
    <property type="match status" value="1"/>
</dbReference>
<dbReference type="GO" id="GO:0015990">
    <property type="term" value="P:electron transport coupled proton transport"/>
    <property type="evidence" value="ECO:0007669"/>
    <property type="project" value="TreeGrafter"/>
</dbReference>
<feature type="transmembrane region" description="Helical" evidence="9">
    <location>
        <begin position="287"/>
        <end position="307"/>
    </location>
</feature>
<keyword evidence="11" id="KW-0496">Mitochondrion</keyword>
<dbReference type="Pfam" id="PF00361">
    <property type="entry name" value="Proton_antipo_M"/>
    <property type="match status" value="1"/>
</dbReference>
<feature type="transmembrane region" description="Helical" evidence="9">
    <location>
        <begin position="522"/>
        <end position="539"/>
    </location>
</feature>
<dbReference type="GO" id="GO:0042773">
    <property type="term" value="P:ATP synthesis coupled electron transport"/>
    <property type="evidence" value="ECO:0007669"/>
    <property type="project" value="InterPro"/>
</dbReference>
<comment type="catalytic activity">
    <reaction evidence="8">
        <text>a ubiquinone + NADH + 5 H(+)(in) = a ubiquinol + NAD(+) + 4 H(+)(out)</text>
        <dbReference type="Rhea" id="RHEA:29091"/>
        <dbReference type="Rhea" id="RHEA-COMP:9565"/>
        <dbReference type="Rhea" id="RHEA-COMP:9566"/>
        <dbReference type="ChEBI" id="CHEBI:15378"/>
        <dbReference type="ChEBI" id="CHEBI:16389"/>
        <dbReference type="ChEBI" id="CHEBI:17976"/>
        <dbReference type="ChEBI" id="CHEBI:57540"/>
        <dbReference type="ChEBI" id="CHEBI:57945"/>
        <dbReference type="EC" id="7.1.1.2"/>
    </reaction>
</comment>
<dbReference type="InterPro" id="IPR003945">
    <property type="entry name" value="NU5C-like"/>
</dbReference>
<evidence type="ECO:0000256" key="5">
    <source>
        <dbReference type="ARBA" id="ARBA00022989"/>
    </source>
</evidence>